<gene>
    <name evidence="2" type="ORF">POL58_20745</name>
</gene>
<comment type="caution">
    <text evidence="2">The sequence shown here is derived from an EMBL/GenBank/DDBJ whole genome shotgun (WGS) entry which is preliminary data.</text>
</comment>
<dbReference type="SUPFAM" id="SSF50965">
    <property type="entry name" value="Galactose oxidase, central domain"/>
    <property type="match status" value="1"/>
</dbReference>
<dbReference type="PANTHER" id="PTHR36220:SF1">
    <property type="entry name" value="GAMMA TUBULIN COMPLEX COMPONENT C-TERMINAL DOMAIN-CONTAINING PROTEIN"/>
    <property type="match status" value="1"/>
</dbReference>
<keyword evidence="1" id="KW-0732">Signal</keyword>
<dbReference type="Gene3D" id="2.130.10.130">
    <property type="entry name" value="Integrin alpha, N-terminal"/>
    <property type="match status" value="2"/>
</dbReference>
<dbReference type="EMBL" id="JAQNDN010000010">
    <property type="protein sequence ID" value="MDC0670195.1"/>
    <property type="molecule type" value="Genomic_DNA"/>
</dbReference>
<evidence type="ECO:0000313" key="2">
    <source>
        <dbReference type="EMBL" id="MDC0670195.1"/>
    </source>
</evidence>
<sequence length="616" mass="62894">MIGAGCAKQRAVIGPSVPARYPCVMLGREFRSGTRMSARGLATLAVAAVGCFYQPEGSVTDTHTSTSTSTTTGSAAQPPGVTVLQLKFSPVKRFDFEWSEAEGAEYYQLLERLPGASEHEILEGGITGTTMSRTMPLHLRFGASYVVRACNDAGCTDSEPVDVAESMAAAVGYIKASNPGAGDSFGRVALSGDGRTLAVGAPLEDGDGETAVDSGAVYVFVLTDLGWQMQALLRPTVVDADGADLFGEHVALSADGNTLAISARGDDSAASGIGGDPLDDMAENCGAAYVFVREAGAWNQQGYFKPAVAAAGMEFGSSLALARDGMTLAVGASFEDGSGAVHVFARESEGWIAQTRLKGENTEAGDLFGSTVALSADGHTLAIGAVDEDGGTMGVDSVPDEAAERAGAVYVFFRFDGMWKQQAYVKASNPGVADNFGSGVALSASGDALAVGAMGEASAATGIDGDQANDLATKAGAVYVFAREKNAWSQRAYLKPVNVGQEEQLFGVHVAMSADGQLVAVGSRGDDLAGVGVGNPETDRFATDAGAAYVFALAGGAWQQVAYVKASNAAAEQLFGAVALDDSGQTLAVGAIQESGDIAGAQGSADVVHSGAVYLY</sequence>
<evidence type="ECO:0000256" key="1">
    <source>
        <dbReference type="ARBA" id="ARBA00022729"/>
    </source>
</evidence>
<protein>
    <recommendedName>
        <fullName evidence="4">Integrin alpha beta-propellor repeat protein</fullName>
    </recommendedName>
</protein>
<accession>A0ABT5B998</accession>
<dbReference type="Pfam" id="PF14312">
    <property type="entry name" value="FG-GAP_2"/>
    <property type="match status" value="3"/>
</dbReference>
<evidence type="ECO:0000313" key="3">
    <source>
        <dbReference type="Proteomes" id="UP001217838"/>
    </source>
</evidence>
<proteinExistence type="predicted"/>
<keyword evidence="3" id="KW-1185">Reference proteome</keyword>
<dbReference type="RefSeq" id="WP_272000016.1">
    <property type="nucleotide sequence ID" value="NZ_JAQNDN010000010.1"/>
</dbReference>
<evidence type="ECO:0008006" key="4">
    <source>
        <dbReference type="Google" id="ProtNLM"/>
    </source>
</evidence>
<name>A0ABT5B998_9BACT</name>
<dbReference type="PANTHER" id="PTHR36220">
    <property type="entry name" value="UNNAMED PRODUCT"/>
    <property type="match status" value="1"/>
</dbReference>
<dbReference type="InterPro" id="IPR013517">
    <property type="entry name" value="FG-GAP"/>
</dbReference>
<dbReference type="Proteomes" id="UP001217838">
    <property type="component" value="Unassembled WGS sequence"/>
</dbReference>
<dbReference type="InterPro" id="IPR028994">
    <property type="entry name" value="Integrin_alpha_N"/>
</dbReference>
<organism evidence="2 3">
    <name type="scientific">Nannocystis radixulma</name>
    <dbReference type="NCBI Taxonomy" id="2995305"/>
    <lineage>
        <taxon>Bacteria</taxon>
        <taxon>Pseudomonadati</taxon>
        <taxon>Myxococcota</taxon>
        <taxon>Polyangia</taxon>
        <taxon>Nannocystales</taxon>
        <taxon>Nannocystaceae</taxon>
        <taxon>Nannocystis</taxon>
    </lineage>
</organism>
<dbReference type="InterPro" id="IPR013783">
    <property type="entry name" value="Ig-like_fold"/>
</dbReference>
<dbReference type="InterPro" id="IPR011043">
    <property type="entry name" value="Gal_Oxase/kelch_b-propeller"/>
</dbReference>
<reference evidence="2 3" key="1">
    <citation type="submission" date="2022-11" db="EMBL/GenBank/DDBJ databases">
        <title>Minimal conservation of predation-associated metabolite biosynthetic gene clusters underscores biosynthetic potential of Myxococcota including descriptions for ten novel species: Archangium lansinium sp. nov., Myxococcus landrumus sp. nov., Nannocystis bai.</title>
        <authorList>
            <person name="Ahearne A."/>
            <person name="Stevens C."/>
            <person name="Dowd S."/>
        </authorList>
    </citation>
    <scope>NUCLEOTIDE SEQUENCE [LARGE SCALE GENOMIC DNA]</scope>
    <source>
        <strain evidence="2 3">NCELM</strain>
    </source>
</reference>
<dbReference type="Gene3D" id="2.60.40.10">
    <property type="entry name" value="Immunoglobulins"/>
    <property type="match status" value="1"/>
</dbReference>